<dbReference type="SMR" id="A0AAX3F0R2"/>
<keyword evidence="2 5" id="KW-0689">Ribosomal protein</keyword>
<dbReference type="InterPro" id="IPR034704">
    <property type="entry name" value="Ribosomal_bL28/bL31-like_sf"/>
</dbReference>
<dbReference type="AlphaFoldDB" id="A0AAX3F0R2"/>
<evidence type="ECO:0000256" key="2">
    <source>
        <dbReference type="ARBA" id="ARBA00022980"/>
    </source>
</evidence>
<keyword evidence="3 5" id="KW-0687">Ribonucleoprotein</keyword>
<dbReference type="PANTHER" id="PTHR39080:SF1">
    <property type="entry name" value="LARGE RIBOSOMAL SUBUNIT PROTEIN BL28A"/>
    <property type="match status" value="1"/>
</dbReference>
<accession>A0AAX3F0R2</accession>
<proteinExistence type="inferred from homology"/>
<evidence type="ECO:0000256" key="5">
    <source>
        <dbReference type="HAMAP-Rule" id="MF_00373"/>
    </source>
</evidence>
<dbReference type="NCBIfam" id="TIGR00009">
    <property type="entry name" value="L28"/>
    <property type="match status" value="1"/>
</dbReference>
<dbReference type="InterPro" id="IPR037147">
    <property type="entry name" value="Ribosomal_bL28_sf"/>
</dbReference>
<protein>
    <recommendedName>
        <fullName evidence="4 5">Large ribosomal subunit protein bL28</fullName>
    </recommendedName>
</protein>
<dbReference type="GO" id="GO:0005840">
    <property type="term" value="C:ribosome"/>
    <property type="evidence" value="ECO:0007669"/>
    <property type="project" value="UniProtKB-KW"/>
</dbReference>
<dbReference type="GO" id="GO:0003735">
    <property type="term" value="F:structural constituent of ribosome"/>
    <property type="evidence" value="ECO:0007669"/>
    <property type="project" value="InterPro"/>
</dbReference>
<organism evidence="6 7">
    <name type="scientific">Mycoplasmopsis synoviae</name>
    <name type="common">Mycoplasma synoviae</name>
    <dbReference type="NCBI Taxonomy" id="2109"/>
    <lineage>
        <taxon>Bacteria</taxon>
        <taxon>Bacillati</taxon>
        <taxon>Mycoplasmatota</taxon>
        <taxon>Mycoplasmoidales</taxon>
        <taxon>Metamycoplasmataceae</taxon>
        <taxon>Mycoplasmopsis</taxon>
    </lineage>
</organism>
<dbReference type="InterPro" id="IPR001383">
    <property type="entry name" value="Ribosomal_bL28_bact-type"/>
</dbReference>
<dbReference type="RefSeq" id="WP_011283230.1">
    <property type="nucleotide sequence ID" value="NZ_CP034544.1"/>
</dbReference>
<dbReference type="GO" id="GO:0006412">
    <property type="term" value="P:translation"/>
    <property type="evidence" value="ECO:0007669"/>
    <property type="project" value="UniProtKB-UniRule"/>
</dbReference>
<dbReference type="Proteomes" id="UP001164481">
    <property type="component" value="Chromosome"/>
</dbReference>
<sequence length="63" mass="7265">MSRVDWFRGVGPMSGNTRSHAMNASRRKFNVNLQKVRVDFGSGKRTLRISTKTLKTWRKKGLI</sequence>
<dbReference type="InterPro" id="IPR050096">
    <property type="entry name" value="Bacterial_rp_bL28"/>
</dbReference>
<gene>
    <name evidence="5 6" type="primary">rpmB</name>
    <name evidence="6" type="ORF">OIE46_00395</name>
</gene>
<evidence type="ECO:0000256" key="1">
    <source>
        <dbReference type="ARBA" id="ARBA00008760"/>
    </source>
</evidence>
<dbReference type="Pfam" id="PF00830">
    <property type="entry name" value="Ribosomal_L28"/>
    <property type="match status" value="1"/>
</dbReference>
<name>A0AAX3F0R2_MYCSY</name>
<dbReference type="Gene3D" id="2.30.170.40">
    <property type="entry name" value="Ribosomal protein L28/L24"/>
    <property type="match status" value="1"/>
</dbReference>
<reference evidence="6" key="1">
    <citation type="submission" date="2022-10" db="EMBL/GenBank/DDBJ databases">
        <authorList>
            <person name="Wei X."/>
        </authorList>
    </citation>
    <scope>NUCLEOTIDE SEQUENCE</scope>
    <source>
        <strain evidence="6">SD2</strain>
    </source>
</reference>
<dbReference type="InterPro" id="IPR026569">
    <property type="entry name" value="Ribosomal_bL28"/>
</dbReference>
<dbReference type="EMBL" id="CP107525">
    <property type="protein sequence ID" value="UZW64546.1"/>
    <property type="molecule type" value="Genomic_DNA"/>
</dbReference>
<dbReference type="SUPFAM" id="SSF143800">
    <property type="entry name" value="L28p-like"/>
    <property type="match status" value="1"/>
</dbReference>
<evidence type="ECO:0000313" key="7">
    <source>
        <dbReference type="Proteomes" id="UP001164481"/>
    </source>
</evidence>
<dbReference type="PANTHER" id="PTHR39080">
    <property type="entry name" value="50S RIBOSOMAL PROTEIN L28"/>
    <property type="match status" value="1"/>
</dbReference>
<reference evidence="6" key="2">
    <citation type="submission" date="2022-11" db="EMBL/GenBank/DDBJ databases">
        <title>complete genomes of mycoplasma synoviae ZX313 strain and SD2 strain.</title>
        <authorList>
            <person name="Zhong Q."/>
        </authorList>
    </citation>
    <scope>NUCLEOTIDE SEQUENCE</scope>
    <source>
        <strain evidence="6">SD2</strain>
    </source>
</reference>
<comment type="similarity">
    <text evidence="1 5">Belongs to the bacterial ribosomal protein bL28 family.</text>
</comment>
<evidence type="ECO:0000256" key="3">
    <source>
        <dbReference type="ARBA" id="ARBA00023274"/>
    </source>
</evidence>
<evidence type="ECO:0000313" key="6">
    <source>
        <dbReference type="EMBL" id="UZW64546.1"/>
    </source>
</evidence>
<dbReference type="HAMAP" id="MF_00373">
    <property type="entry name" value="Ribosomal_bL28"/>
    <property type="match status" value="1"/>
</dbReference>
<evidence type="ECO:0000256" key="4">
    <source>
        <dbReference type="ARBA" id="ARBA00035174"/>
    </source>
</evidence>
<dbReference type="GO" id="GO:1990904">
    <property type="term" value="C:ribonucleoprotein complex"/>
    <property type="evidence" value="ECO:0007669"/>
    <property type="project" value="UniProtKB-KW"/>
</dbReference>